<protein>
    <submittedName>
        <fullName evidence="1">Uncharacterized protein</fullName>
    </submittedName>
</protein>
<evidence type="ECO:0000313" key="1">
    <source>
        <dbReference type="EMBL" id="OGG47389.1"/>
    </source>
</evidence>
<evidence type="ECO:0000313" key="2">
    <source>
        <dbReference type="Proteomes" id="UP000178344"/>
    </source>
</evidence>
<proteinExistence type="predicted"/>
<sequence>MNYMNSFRFSSISIVPVIAAIGVLALLAIAIYPASAATGNGAPSGAHYNLNIIGVPKDKTADMTGSSGHRIFIPLSGKTDILLREGDYQVIDGNGTDGSASFQLPNPDDGSGQLAYSVWVRPVAGKGDISFQSCFTEFETNGVWCYAGDLVQNLTKTNKFTDVSRDLLQVCADTDTGAGTDLELVPLFSDLGEDYFWHVDNDGMRNVQMRFYDISTTPIGGDCTRGGHPAH</sequence>
<dbReference type="AlphaFoldDB" id="A0A1F6CDZ0"/>
<dbReference type="EMBL" id="MFKQ01000011">
    <property type="protein sequence ID" value="OGG47389.1"/>
    <property type="molecule type" value="Genomic_DNA"/>
</dbReference>
<accession>A0A1F6CDZ0</accession>
<comment type="caution">
    <text evidence="1">The sequence shown here is derived from an EMBL/GenBank/DDBJ whole genome shotgun (WGS) entry which is preliminary data.</text>
</comment>
<gene>
    <name evidence="1" type="ORF">A2671_01045</name>
</gene>
<reference evidence="1 2" key="1">
    <citation type="journal article" date="2016" name="Nat. Commun.">
        <title>Thousands of microbial genomes shed light on interconnected biogeochemical processes in an aquifer system.</title>
        <authorList>
            <person name="Anantharaman K."/>
            <person name="Brown C.T."/>
            <person name="Hug L.A."/>
            <person name="Sharon I."/>
            <person name="Castelle C.J."/>
            <person name="Probst A.J."/>
            <person name="Thomas B.C."/>
            <person name="Singh A."/>
            <person name="Wilkins M.J."/>
            <person name="Karaoz U."/>
            <person name="Brodie E.L."/>
            <person name="Williams K.H."/>
            <person name="Hubbard S.S."/>
            <person name="Banfield J.F."/>
        </authorList>
    </citation>
    <scope>NUCLEOTIDE SEQUENCE [LARGE SCALE GENOMIC DNA]</scope>
</reference>
<dbReference type="Proteomes" id="UP000178344">
    <property type="component" value="Unassembled WGS sequence"/>
</dbReference>
<organism evidence="1 2">
    <name type="scientific">Candidatus Kaiserbacteria bacterium RIFCSPHIGHO2_01_FULL_49_13</name>
    <dbReference type="NCBI Taxonomy" id="1798477"/>
    <lineage>
        <taxon>Bacteria</taxon>
        <taxon>Candidatus Kaiseribacteriota</taxon>
    </lineage>
</organism>
<name>A0A1F6CDZ0_9BACT</name>